<name>A0ACC1CG29_9NEOP</name>
<evidence type="ECO:0000313" key="2">
    <source>
        <dbReference type="Proteomes" id="UP000824533"/>
    </source>
</evidence>
<accession>A0ACC1CG29</accession>
<keyword evidence="2" id="KW-1185">Reference proteome</keyword>
<organism evidence="1 2">
    <name type="scientific">Dendrolimus kikuchii</name>
    <dbReference type="NCBI Taxonomy" id="765133"/>
    <lineage>
        <taxon>Eukaryota</taxon>
        <taxon>Metazoa</taxon>
        <taxon>Ecdysozoa</taxon>
        <taxon>Arthropoda</taxon>
        <taxon>Hexapoda</taxon>
        <taxon>Insecta</taxon>
        <taxon>Pterygota</taxon>
        <taxon>Neoptera</taxon>
        <taxon>Endopterygota</taxon>
        <taxon>Lepidoptera</taxon>
        <taxon>Glossata</taxon>
        <taxon>Ditrysia</taxon>
        <taxon>Bombycoidea</taxon>
        <taxon>Lasiocampidae</taxon>
        <taxon>Dendrolimus</taxon>
    </lineage>
</organism>
<dbReference type="Proteomes" id="UP000824533">
    <property type="component" value="Linkage Group LG27"/>
</dbReference>
<comment type="caution">
    <text evidence="1">The sequence shown here is derived from an EMBL/GenBank/DDBJ whole genome shotgun (WGS) entry which is preliminary data.</text>
</comment>
<evidence type="ECO:0000313" key="1">
    <source>
        <dbReference type="EMBL" id="KAJ0170538.1"/>
    </source>
</evidence>
<reference evidence="1 2" key="1">
    <citation type="journal article" date="2021" name="Front. Genet.">
        <title>Chromosome-Level Genome Assembly Reveals Significant Gene Expansion in the Toll and IMD Signaling Pathways of Dendrolimus kikuchii.</title>
        <authorList>
            <person name="Zhou J."/>
            <person name="Wu P."/>
            <person name="Xiong Z."/>
            <person name="Liu N."/>
            <person name="Zhao N."/>
            <person name="Ji M."/>
            <person name="Qiu Y."/>
            <person name="Yang B."/>
        </authorList>
    </citation>
    <scope>NUCLEOTIDE SEQUENCE [LARGE SCALE GENOMIC DNA]</scope>
    <source>
        <strain evidence="1">Ann1</strain>
    </source>
</reference>
<sequence length="138" mass="15880">MCSLFCEKQVVVAGECGDSMAVVLGVLKKHEALEAELPVRARESRTRLRRARNYSRRITCFQAQWRVFFTFSLKSGTNEKTEVIPGRYLLLNVNKLCLYQKCKVSNMSRRGFSLARVSRITVFSFETVDGATYRLMPR</sequence>
<dbReference type="EMBL" id="CM034413">
    <property type="protein sequence ID" value="KAJ0170538.1"/>
    <property type="molecule type" value="Genomic_DNA"/>
</dbReference>
<proteinExistence type="predicted"/>
<gene>
    <name evidence="1" type="ORF">K1T71_013909</name>
</gene>
<protein>
    <submittedName>
        <fullName evidence="1">Uncharacterized protein</fullName>
    </submittedName>
</protein>